<dbReference type="OrthoDB" id="9181133at2"/>
<dbReference type="Pfam" id="PF20541">
    <property type="entry name" value="DUF6756"/>
    <property type="match status" value="1"/>
</dbReference>
<dbReference type="EMBL" id="JSVC01000013">
    <property type="protein sequence ID" value="KIC94405.1"/>
    <property type="molecule type" value="Genomic_DNA"/>
</dbReference>
<sequence>MNSGKSKPALRKRIADTCQKLKIPAERFDPVSIPKGNLITDTLIDLHCRPKYAGFIWERLADGYEVVIIDSFPLVVTSALIDPAEKVWLILEEEVDGNHKYWVYDGRIKTILRVLRKIKKRSEVYVAPKDCEWLISLNKDQHIILSGKVLYDRLWKLADSEDRGKA</sequence>
<comment type="caution">
    <text evidence="1">The sequence shown here is derived from an EMBL/GenBank/DDBJ whole genome shotgun (WGS) entry which is preliminary data.</text>
</comment>
<dbReference type="InterPro" id="IPR046644">
    <property type="entry name" value="DUF6756"/>
</dbReference>
<dbReference type="AlphaFoldDB" id="A0A0C1IJQ0"/>
<name>A0A0C1IJQ0_9BACT</name>
<dbReference type="RefSeq" id="WP_039140165.1">
    <property type="nucleotide sequence ID" value="NZ_JSVC01000013.1"/>
</dbReference>
<protein>
    <submittedName>
        <fullName evidence="1">Uncharacterized protein</fullName>
    </submittedName>
</protein>
<keyword evidence="2" id="KW-1185">Reference proteome</keyword>
<dbReference type="STRING" id="1349421.OI18_12375"/>
<evidence type="ECO:0000313" key="1">
    <source>
        <dbReference type="EMBL" id="KIC94405.1"/>
    </source>
</evidence>
<proteinExistence type="predicted"/>
<evidence type="ECO:0000313" key="2">
    <source>
        <dbReference type="Proteomes" id="UP000031408"/>
    </source>
</evidence>
<reference evidence="1 2" key="1">
    <citation type="submission" date="2014-11" db="EMBL/GenBank/DDBJ databases">
        <title>Genome sequence of Flavihumibacter solisilvae 3-3.</title>
        <authorList>
            <person name="Zhou G."/>
            <person name="Li M."/>
            <person name="Wang G."/>
        </authorList>
    </citation>
    <scope>NUCLEOTIDE SEQUENCE [LARGE SCALE GENOMIC DNA]</scope>
    <source>
        <strain evidence="1 2">3-3</strain>
    </source>
</reference>
<dbReference type="Proteomes" id="UP000031408">
    <property type="component" value="Unassembled WGS sequence"/>
</dbReference>
<organism evidence="1 2">
    <name type="scientific">Flavihumibacter solisilvae</name>
    <dbReference type="NCBI Taxonomy" id="1349421"/>
    <lineage>
        <taxon>Bacteria</taxon>
        <taxon>Pseudomonadati</taxon>
        <taxon>Bacteroidota</taxon>
        <taxon>Chitinophagia</taxon>
        <taxon>Chitinophagales</taxon>
        <taxon>Chitinophagaceae</taxon>
        <taxon>Flavihumibacter</taxon>
    </lineage>
</organism>
<accession>A0A0C1IJQ0</accession>
<gene>
    <name evidence="1" type="ORF">OI18_12375</name>
</gene>